<feature type="binding site" evidence="6">
    <location>
        <position position="49"/>
    </location>
    <ligand>
        <name>substrate</name>
    </ligand>
</feature>
<dbReference type="AlphaFoldDB" id="A0A4R1RAI6"/>
<dbReference type="Pfam" id="PF00128">
    <property type="entry name" value="Alpha-amylase"/>
    <property type="match status" value="1"/>
</dbReference>
<keyword evidence="2 4" id="KW-0328">Glycosyltransferase</keyword>
<name>A0A4R1RAI6_HYDET</name>
<dbReference type="PANTHER" id="PTHR38784">
    <property type="entry name" value="SUCROSE PHOSPHORYLASE"/>
    <property type="match status" value="1"/>
</dbReference>
<dbReference type="NCBIfam" id="TIGR03852">
    <property type="entry name" value="sucrose_gtfA"/>
    <property type="match status" value="1"/>
</dbReference>
<keyword evidence="9" id="KW-1185">Reference proteome</keyword>
<dbReference type="InterPro" id="IPR017853">
    <property type="entry name" value="GH"/>
</dbReference>
<sequence length="484" mass="55997">MPIRNEIMLITYADSLGRNLPELREILRRDFQGIIGGVHILPFFPSSADRGFAPLAYDTVDEDFGTWRDIAELSKDCYLMFDFMVNHISRNSKYYQDFLKRGDNSAYADLFIRYRDFWPGGEPGPGDIERIYKRKPRAPYVEAKFADGTREKIWCTFAEEQIDLNLSTETTRQFVAENLRGLSRKGAAIIRLDAFAYAVKKPGTSCFFVEPEVWELLDFTRSVLSPYGVAILPEIHEHYSMQLKLAEKGYWVYDFALPMLLLYSLYSGSNQRLIHWLQICPRKQFTTLDTHDGIGVVDVAGLLSDEEIAQTQEYLFSRGANVKKIYNTIAYNNLDVYQINCTYYSALGNNDDAYLLARAIQFFAPGIPQVYYVGLLAGENDIKLLEETKIGRNINRHYYTKEEIAANLKRPVLQKLFALMRFRNSYPAFDGIFQLLDTGDEHSLEISWRKEKYETLLTADLQTHEYRITYFDSESGKYCELDIL</sequence>
<dbReference type="SMART" id="SM00642">
    <property type="entry name" value="Aamy"/>
    <property type="match status" value="1"/>
</dbReference>
<feature type="binding site" evidence="6">
    <location>
        <position position="87"/>
    </location>
    <ligand>
        <name>substrate</name>
    </ligand>
</feature>
<dbReference type="Gene3D" id="3.20.20.80">
    <property type="entry name" value="Glycosidases"/>
    <property type="match status" value="1"/>
</dbReference>
<evidence type="ECO:0000256" key="1">
    <source>
        <dbReference type="ARBA" id="ARBA00008452"/>
    </source>
</evidence>
<dbReference type="OrthoDB" id="9805159at2"/>
<dbReference type="EMBL" id="SLUN01000023">
    <property type="protein sequence ID" value="TCL62728.1"/>
    <property type="molecule type" value="Genomic_DNA"/>
</dbReference>
<feature type="binding site" evidence="6">
    <location>
        <position position="392"/>
    </location>
    <ligand>
        <name>substrate</name>
    </ligand>
</feature>
<dbReference type="InterPro" id="IPR006047">
    <property type="entry name" value="GH13_cat_dom"/>
</dbReference>
<keyword evidence="3 4" id="KW-0808">Transferase</keyword>
<evidence type="ECO:0000256" key="6">
    <source>
        <dbReference type="PIRSR" id="PIRSR003059-2"/>
    </source>
</evidence>
<protein>
    <submittedName>
        <fullName evidence="8">Sucrose phosphorylase</fullName>
    </submittedName>
</protein>
<feature type="active site" description="Proton donor" evidence="5">
    <location>
        <position position="234"/>
    </location>
</feature>
<organism evidence="8 9">
    <name type="scientific">Hydrogenispora ethanolica</name>
    <dbReference type="NCBI Taxonomy" id="1082276"/>
    <lineage>
        <taxon>Bacteria</taxon>
        <taxon>Bacillati</taxon>
        <taxon>Bacillota</taxon>
        <taxon>Hydrogenispora</taxon>
    </lineage>
</organism>
<evidence type="ECO:0000256" key="2">
    <source>
        <dbReference type="ARBA" id="ARBA00022676"/>
    </source>
</evidence>
<gene>
    <name evidence="8" type="ORF">EDC14_10237</name>
</gene>
<feature type="binding site" evidence="6">
    <location>
        <begin position="335"/>
        <end position="338"/>
    </location>
    <ligand>
        <name>substrate</name>
    </ligand>
</feature>
<accession>A0A4R1RAI6</accession>
<feature type="binding site" evidence="6">
    <location>
        <begin position="191"/>
        <end position="193"/>
    </location>
    <ligand>
        <name>substrate</name>
    </ligand>
</feature>
<evidence type="ECO:0000256" key="5">
    <source>
        <dbReference type="PIRSR" id="PIRSR003059-1"/>
    </source>
</evidence>
<feature type="domain" description="Glycosyl hydrolase family 13 catalytic" evidence="7">
    <location>
        <begin position="6"/>
        <end position="423"/>
    </location>
</feature>
<reference evidence="8 9" key="1">
    <citation type="submission" date="2019-03" db="EMBL/GenBank/DDBJ databases">
        <title>Genomic Encyclopedia of Type Strains, Phase IV (KMG-IV): sequencing the most valuable type-strain genomes for metagenomic binning, comparative biology and taxonomic classification.</title>
        <authorList>
            <person name="Goeker M."/>
        </authorList>
    </citation>
    <scope>NUCLEOTIDE SEQUENCE [LARGE SCALE GENOMIC DNA]</scope>
    <source>
        <strain evidence="8 9">LX-B</strain>
    </source>
</reference>
<dbReference type="GO" id="GO:0004645">
    <property type="term" value="F:1,4-alpha-oligoglucan phosphorylase activity"/>
    <property type="evidence" value="ECO:0007669"/>
    <property type="project" value="UniProtKB-UniRule"/>
</dbReference>
<evidence type="ECO:0000256" key="3">
    <source>
        <dbReference type="ARBA" id="ARBA00022679"/>
    </source>
</evidence>
<evidence type="ECO:0000256" key="4">
    <source>
        <dbReference type="PIRNR" id="PIRNR003059"/>
    </source>
</evidence>
<proteinExistence type="inferred from homology"/>
<evidence type="ECO:0000313" key="8">
    <source>
        <dbReference type="EMBL" id="TCL62728.1"/>
    </source>
</evidence>
<feature type="binding site" evidence="6">
    <location>
        <begin position="291"/>
        <end position="292"/>
    </location>
    <ligand>
        <name>substrate</name>
    </ligand>
</feature>
<comment type="similarity">
    <text evidence="1 4">Belongs to the glycosyl hydrolase 13 family. Sucrose phosphorylase subfamily.</text>
</comment>
<dbReference type="GO" id="GO:0005975">
    <property type="term" value="P:carbohydrate metabolic process"/>
    <property type="evidence" value="ECO:0007669"/>
    <property type="project" value="InterPro"/>
</dbReference>
<dbReference type="PIRSF" id="PIRSF003059">
    <property type="entry name" value="Sucrose_phosphorylase"/>
    <property type="match status" value="1"/>
</dbReference>
<evidence type="ECO:0000259" key="7">
    <source>
        <dbReference type="SMART" id="SM00642"/>
    </source>
</evidence>
<evidence type="ECO:0000313" key="9">
    <source>
        <dbReference type="Proteomes" id="UP000295008"/>
    </source>
</evidence>
<comment type="caution">
    <text evidence="8">The sequence shown here is derived from an EMBL/GenBank/DDBJ whole genome shotgun (WGS) entry which is preliminary data.</text>
</comment>
<feature type="binding site" evidence="6">
    <location>
        <position position="234"/>
    </location>
    <ligand>
        <name>substrate</name>
    </ligand>
</feature>
<dbReference type="RefSeq" id="WP_132015526.1">
    <property type="nucleotide sequence ID" value="NZ_SLUN01000023.1"/>
</dbReference>
<dbReference type="Proteomes" id="UP000295008">
    <property type="component" value="Unassembled WGS sequence"/>
</dbReference>
<dbReference type="SUPFAM" id="SSF51445">
    <property type="entry name" value="(Trans)glycosidases"/>
    <property type="match status" value="1"/>
</dbReference>
<dbReference type="InterPro" id="IPR016377">
    <property type="entry name" value="Sucrose_GGa_phosphorylase-rel"/>
</dbReference>
<dbReference type="PANTHER" id="PTHR38784:SF1">
    <property type="entry name" value="SUCROSE PHOSPHORYLASE"/>
    <property type="match status" value="1"/>
</dbReference>
<dbReference type="InterPro" id="IPR022527">
    <property type="entry name" value="Sucrose_phospho"/>
</dbReference>
<dbReference type="CDD" id="cd11355">
    <property type="entry name" value="AmyAc_Sucrose_phosphorylase"/>
    <property type="match status" value="1"/>
</dbReference>
<dbReference type="InterPro" id="IPR045857">
    <property type="entry name" value="O16G_dom_2"/>
</dbReference>
<dbReference type="Gene3D" id="3.90.400.10">
    <property type="entry name" value="Oligo-1,6-glucosidase, Domain 2"/>
    <property type="match status" value="1"/>
</dbReference>
<feature type="active site" description="Nucleophile" evidence="5">
    <location>
        <position position="193"/>
    </location>
</feature>